<keyword evidence="2 5" id="KW-0812">Transmembrane</keyword>
<accession>A0A0M3DL54</accession>
<dbReference type="InterPro" id="IPR052706">
    <property type="entry name" value="Membrane-Transporter-like"/>
</dbReference>
<sequence length="487" mass="53011">MNEIKKEWFGNTKQDILSGMVVAIALIPEAIGFSIIAGVNPMMGLYASFCIAMITAFFGGRQGMISAATGAMALLLVNLVKDYGIEYMLAATILTGIIQLILGYLKIGNLLKFIPRPVMIGFVNALAILIFKAQLPYFQGESIWIYALVAIGLLVIYLFPKINKTIPSPLIAIIAVTVLASVLGIKTTTIGDIGNISSTLPKFLIPNVPVSLETLKIILPYSISLSIVGLVESLLTAQLLDDLTHTKSNKNRECMGQGVANVVSGLFGGMAGCAMIGQSIINFKSGGRGRLSTFVAGLFLMILIILLNKFVVIIPIAALISVMIVVSISTFDWESLKRLKIVPKTDSIVMISTVVVVLFTHNLAFGVIVGVILSALFFASKISEVHVEKFEKSNVVEYKVSGQLFFSSTTSFINHFSFEEKSKTINIDLSNVRIWDESAVDCIDKLVFRFRKNDNNVNLVGMSTKCKEIIEQIGKHDKIECLDSIGH</sequence>
<dbReference type="RefSeq" id="WP_046822286.1">
    <property type="nucleotide sequence ID" value="NZ_LBBT01000108.1"/>
</dbReference>
<dbReference type="PATRIC" id="fig|1629550.3.peg.426"/>
<dbReference type="GO" id="GO:0016020">
    <property type="term" value="C:membrane"/>
    <property type="evidence" value="ECO:0007669"/>
    <property type="project" value="UniProtKB-SubCell"/>
</dbReference>
<evidence type="ECO:0000259" key="6">
    <source>
        <dbReference type="PROSITE" id="PS50801"/>
    </source>
</evidence>
<feature type="transmembrane region" description="Helical" evidence="5">
    <location>
        <begin position="45"/>
        <end position="75"/>
    </location>
</feature>
<feature type="transmembrane region" description="Helical" evidence="5">
    <location>
        <begin position="143"/>
        <end position="160"/>
    </location>
</feature>
<feature type="transmembrane region" description="Helical" evidence="5">
    <location>
        <begin position="16"/>
        <end position="39"/>
    </location>
</feature>
<comment type="subcellular location">
    <subcellularLocation>
        <location evidence="1">Membrane</location>
        <topology evidence="1">Multi-pass membrane protein</topology>
    </subcellularLocation>
</comment>
<dbReference type="CDD" id="cd07042">
    <property type="entry name" value="STAS_SulP_like_sulfate_transporter"/>
    <property type="match status" value="1"/>
</dbReference>
<feature type="transmembrane region" description="Helical" evidence="5">
    <location>
        <begin position="87"/>
        <end position="107"/>
    </location>
</feature>
<proteinExistence type="predicted"/>
<reference evidence="7 8" key="1">
    <citation type="submission" date="2015-04" db="EMBL/GenBank/DDBJ databases">
        <title>Microcin producing Clostridium sp. JC272T.</title>
        <authorList>
            <person name="Jyothsna T."/>
            <person name="Sasikala C."/>
            <person name="Ramana C."/>
        </authorList>
    </citation>
    <scope>NUCLEOTIDE SEQUENCE [LARGE SCALE GENOMIC DNA]</scope>
    <source>
        <strain evidence="7 8">JC272</strain>
    </source>
</reference>
<feature type="transmembrane region" description="Helical" evidence="5">
    <location>
        <begin position="295"/>
        <end position="328"/>
    </location>
</feature>
<dbReference type="InterPro" id="IPR036513">
    <property type="entry name" value="STAS_dom_sf"/>
</dbReference>
<feature type="transmembrane region" description="Helical" evidence="5">
    <location>
        <begin position="260"/>
        <end position="283"/>
    </location>
</feature>
<comment type="caution">
    <text evidence="7">The sequence shown here is derived from an EMBL/GenBank/DDBJ whole genome shotgun (WGS) entry which is preliminary data.</text>
</comment>
<keyword evidence="8" id="KW-1185">Reference proteome</keyword>
<evidence type="ECO:0000256" key="1">
    <source>
        <dbReference type="ARBA" id="ARBA00004141"/>
    </source>
</evidence>
<dbReference type="SUPFAM" id="SSF52091">
    <property type="entry name" value="SpoIIaa-like"/>
    <property type="match status" value="1"/>
</dbReference>
<feature type="transmembrane region" description="Helical" evidence="5">
    <location>
        <begin position="348"/>
        <end position="379"/>
    </location>
</feature>
<evidence type="ECO:0000256" key="4">
    <source>
        <dbReference type="ARBA" id="ARBA00023136"/>
    </source>
</evidence>
<dbReference type="EMBL" id="LBBT01000108">
    <property type="protein sequence ID" value="KKY02169.1"/>
    <property type="molecule type" value="Genomic_DNA"/>
</dbReference>
<protein>
    <submittedName>
        <fullName evidence="7">Sulfate transporter</fullName>
    </submittedName>
</protein>
<evidence type="ECO:0000256" key="2">
    <source>
        <dbReference type="ARBA" id="ARBA00022692"/>
    </source>
</evidence>
<name>A0A0M3DL54_9FIRM</name>
<dbReference type="PROSITE" id="PS50801">
    <property type="entry name" value="STAS"/>
    <property type="match status" value="1"/>
</dbReference>
<dbReference type="PANTHER" id="PTHR43310">
    <property type="entry name" value="SULFATE TRANSPORTER YBAR-RELATED"/>
    <property type="match status" value="1"/>
</dbReference>
<feature type="transmembrane region" description="Helical" evidence="5">
    <location>
        <begin position="166"/>
        <end position="185"/>
    </location>
</feature>
<feature type="transmembrane region" description="Helical" evidence="5">
    <location>
        <begin position="218"/>
        <end position="240"/>
    </location>
</feature>
<evidence type="ECO:0000256" key="3">
    <source>
        <dbReference type="ARBA" id="ARBA00022989"/>
    </source>
</evidence>
<dbReference type="Pfam" id="PF00916">
    <property type="entry name" value="Sulfate_transp"/>
    <property type="match status" value="2"/>
</dbReference>
<feature type="domain" description="STAS" evidence="6">
    <location>
        <begin position="385"/>
        <end position="487"/>
    </location>
</feature>
<dbReference type="InterPro" id="IPR002645">
    <property type="entry name" value="STAS_dom"/>
</dbReference>
<evidence type="ECO:0000256" key="5">
    <source>
        <dbReference type="SAM" id="Phobius"/>
    </source>
</evidence>
<evidence type="ECO:0000313" key="8">
    <source>
        <dbReference type="Proteomes" id="UP000034407"/>
    </source>
</evidence>
<dbReference type="InterPro" id="IPR011547">
    <property type="entry name" value="SLC26A/SulP_dom"/>
</dbReference>
<dbReference type="Proteomes" id="UP000034407">
    <property type="component" value="Unassembled WGS sequence"/>
</dbReference>
<dbReference type="Pfam" id="PF01740">
    <property type="entry name" value="STAS"/>
    <property type="match status" value="1"/>
</dbReference>
<organism evidence="7 8">
    <name type="scientific">Paraclostridium benzoelyticum</name>
    <dbReference type="NCBI Taxonomy" id="1629550"/>
    <lineage>
        <taxon>Bacteria</taxon>
        <taxon>Bacillati</taxon>
        <taxon>Bacillota</taxon>
        <taxon>Clostridia</taxon>
        <taxon>Peptostreptococcales</taxon>
        <taxon>Peptostreptococcaceae</taxon>
        <taxon>Paraclostridium</taxon>
    </lineage>
</organism>
<dbReference type="Gene3D" id="3.30.750.24">
    <property type="entry name" value="STAS domain"/>
    <property type="match status" value="1"/>
</dbReference>
<dbReference type="AlphaFoldDB" id="A0A0M3DL54"/>
<dbReference type="OrthoDB" id="9771198at2"/>
<gene>
    <name evidence="7" type="ORF">VN21_04750</name>
</gene>
<keyword evidence="4 5" id="KW-0472">Membrane</keyword>
<feature type="transmembrane region" description="Helical" evidence="5">
    <location>
        <begin position="113"/>
        <end position="131"/>
    </location>
</feature>
<keyword evidence="3 5" id="KW-1133">Transmembrane helix</keyword>
<evidence type="ECO:0000313" key="7">
    <source>
        <dbReference type="EMBL" id="KKY02169.1"/>
    </source>
</evidence>
<dbReference type="PANTHER" id="PTHR43310:SF1">
    <property type="entry name" value="SULFATE TRANSPORTER YBAR-RELATED"/>
    <property type="match status" value="1"/>
</dbReference>